<dbReference type="InterPro" id="IPR029058">
    <property type="entry name" value="AB_hydrolase_fold"/>
</dbReference>
<protein>
    <submittedName>
        <fullName evidence="4">Uncharacterized protein</fullName>
    </submittedName>
</protein>
<dbReference type="OrthoDB" id="438440at2759"/>
<dbReference type="GO" id="GO:0004806">
    <property type="term" value="F:triacylglycerol lipase activity"/>
    <property type="evidence" value="ECO:0007669"/>
    <property type="project" value="TreeGrafter"/>
</dbReference>
<dbReference type="GO" id="GO:0005737">
    <property type="term" value="C:cytoplasm"/>
    <property type="evidence" value="ECO:0007669"/>
    <property type="project" value="TreeGrafter"/>
</dbReference>
<dbReference type="EMBL" id="KZ345507">
    <property type="protein sequence ID" value="PIO73155.1"/>
    <property type="molecule type" value="Genomic_DNA"/>
</dbReference>
<evidence type="ECO:0000256" key="1">
    <source>
        <dbReference type="ARBA" id="ARBA00022801"/>
    </source>
</evidence>
<dbReference type="PANTHER" id="PTHR45792">
    <property type="entry name" value="DIACYLGLYCEROL LIPASE HOMOLOG-RELATED"/>
    <property type="match status" value="1"/>
</dbReference>
<organism evidence="4 5">
    <name type="scientific">Teladorsagia circumcincta</name>
    <name type="common">Brown stomach worm</name>
    <name type="synonym">Ostertagia circumcincta</name>
    <dbReference type="NCBI Taxonomy" id="45464"/>
    <lineage>
        <taxon>Eukaryota</taxon>
        <taxon>Metazoa</taxon>
        <taxon>Ecdysozoa</taxon>
        <taxon>Nematoda</taxon>
        <taxon>Chromadorea</taxon>
        <taxon>Rhabditida</taxon>
        <taxon>Rhabditina</taxon>
        <taxon>Rhabditomorpha</taxon>
        <taxon>Strongyloidea</taxon>
        <taxon>Trichostrongylidae</taxon>
        <taxon>Teladorsagia</taxon>
    </lineage>
</organism>
<evidence type="ECO:0000256" key="3">
    <source>
        <dbReference type="ARBA" id="ARBA00023098"/>
    </source>
</evidence>
<dbReference type="InterPro" id="IPR052214">
    <property type="entry name" value="DAG_Lipase-Related"/>
</dbReference>
<sequence length="243" mass="26499">MVIRFVWVHGLPIWDATSSSVDNSLEGVLIIEDNCCFCNTAAFTLATEEKNVDLFFVSFRNGLYEVPFVVLADHETRSIVITIRGSCSLVDLVTDLCLGGSSSTTAIQLFFFFSLALVQRSRGAMQRLRIKVAAELDACTKAKYEILIRGIFRIFFSPSWESGPLSGNGAVTDRANLITDGPNPNGSYGAAGNVAPNTAAIVTMVTEERLASRVELFAPGKLLYVAEDESLEEGITSQWIDPK</sequence>
<dbReference type="PANTHER" id="PTHR45792:SF2">
    <property type="entry name" value="DIACYLGLYCEROL LIPASE-BETA"/>
    <property type="match status" value="1"/>
</dbReference>
<dbReference type="GO" id="GO:0046340">
    <property type="term" value="P:diacylglycerol catabolic process"/>
    <property type="evidence" value="ECO:0007669"/>
    <property type="project" value="TreeGrafter"/>
</dbReference>
<evidence type="ECO:0000313" key="5">
    <source>
        <dbReference type="Proteomes" id="UP000230423"/>
    </source>
</evidence>
<keyword evidence="2" id="KW-0442">Lipid degradation</keyword>
<dbReference type="Gene3D" id="3.40.50.1820">
    <property type="entry name" value="alpha/beta hydrolase"/>
    <property type="match status" value="1"/>
</dbReference>
<dbReference type="SUPFAM" id="SSF53474">
    <property type="entry name" value="alpha/beta-Hydrolases"/>
    <property type="match status" value="1"/>
</dbReference>
<keyword evidence="5" id="KW-1185">Reference proteome</keyword>
<gene>
    <name evidence="4" type="ORF">TELCIR_04879</name>
</gene>
<dbReference type="GO" id="GO:0019369">
    <property type="term" value="P:arachidonate metabolic process"/>
    <property type="evidence" value="ECO:0007669"/>
    <property type="project" value="TreeGrafter"/>
</dbReference>
<dbReference type="AlphaFoldDB" id="A0A2G9USB5"/>
<dbReference type="GO" id="GO:0022008">
    <property type="term" value="P:neurogenesis"/>
    <property type="evidence" value="ECO:0007669"/>
    <property type="project" value="TreeGrafter"/>
</dbReference>
<proteinExistence type="predicted"/>
<keyword evidence="3" id="KW-0443">Lipid metabolism</keyword>
<keyword evidence="1" id="KW-0378">Hydrolase</keyword>
<reference evidence="4 5" key="1">
    <citation type="submission" date="2015-09" db="EMBL/GenBank/DDBJ databases">
        <title>Draft genome of the parasitic nematode Teladorsagia circumcincta isolate WARC Sus (inbred).</title>
        <authorList>
            <person name="Mitreva M."/>
        </authorList>
    </citation>
    <scope>NUCLEOTIDE SEQUENCE [LARGE SCALE GENOMIC DNA]</scope>
    <source>
        <strain evidence="4 5">S</strain>
    </source>
</reference>
<dbReference type="Proteomes" id="UP000230423">
    <property type="component" value="Unassembled WGS sequence"/>
</dbReference>
<dbReference type="GO" id="GO:0005886">
    <property type="term" value="C:plasma membrane"/>
    <property type="evidence" value="ECO:0007669"/>
    <property type="project" value="TreeGrafter"/>
</dbReference>
<evidence type="ECO:0000313" key="4">
    <source>
        <dbReference type="EMBL" id="PIO73155.1"/>
    </source>
</evidence>
<name>A0A2G9USB5_TELCI</name>
<evidence type="ECO:0000256" key="2">
    <source>
        <dbReference type="ARBA" id="ARBA00022963"/>
    </source>
</evidence>
<accession>A0A2G9USB5</accession>